<evidence type="ECO:0000256" key="6">
    <source>
        <dbReference type="ARBA" id="ARBA00022723"/>
    </source>
</evidence>
<dbReference type="GO" id="GO:0070497">
    <property type="term" value="F:6-carboxytetrahydropterin synthase activity"/>
    <property type="evidence" value="ECO:0007669"/>
    <property type="project" value="UniProtKB-EC"/>
</dbReference>
<keyword evidence="7" id="KW-0862">Zinc</keyword>
<sequence length="143" mass="16660">MKTVYITRREHFNAAHKLWNEEWSDEKNESVFGKCSNKNWHGHNFNIFVTVKGVPHEETGFVINLKDLSKIMKDHVVEALDHKNLNLDVPFMNGVLASTENLVIKIWEEIEKPIQEAGGELAKIRLEETENNYVEYFGENTPY</sequence>
<evidence type="ECO:0000256" key="9">
    <source>
        <dbReference type="ARBA" id="ARBA00031449"/>
    </source>
</evidence>
<dbReference type="Gene3D" id="3.30.479.10">
    <property type="entry name" value="6-pyruvoyl tetrahydropterin synthase/QueD"/>
    <property type="match status" value="1"/>
</dbReference>
<dbReference type="UniPathway" id="UPA00391"/>
<keyword evidence="8" id="KW-0456">Lyase</keyword>
<comment type="similarity">
    <text evidence="3">Belongs to the PTPS family. QueD subfamily.</text>
</comment>
<dbReference type="FunFam" id="3.30.479.10:FF:000003">
    <property type="entry name" value="6-pyruvoyl tetrahydrobiopterin synthase"/>
    <property type="match status" value="1"/>
</dbReference>
<dbReference type="OrthoDB" id="9804698at2"/>
<comment type="pathway">
    <text evidence="2">Purine metabolism; 7-cyano-7-deazaguanine biosynthesis.</text>
</comment>
<evidence type="ECO:0000256" key="4">
    <source>
        <dbReference type="ARBA" id="ARBA00012982"/>
    </source>
</evidence>
<evidence type="ECO:0000256" key="3">
    <source>
        <dbReference type="ARBA" id="ARBA00008900"/>
    </source>
</evidence>
<dbReference type="Proteomes" id="UP000236654">
    <property type="component" value="Unassembled WGS sequence"/>
</dbReference>
<name>A0A2I0R1X8_9FLAO</name>
<reference evidence="11 12" key="1">
    <citation type="submission" date="2017-12" db="EMBL/GenBank/DDBJ databases">
        <title>The draft genome sequence of Brumimicrobium saltpan LHR20.</title>
        <authorList>
            <person name="Do Z.-J."/>
            <person name="Luo H.-R."/>
        </authorList>
    </citation>
    <scope>NUCLEOTIDE SEQUENCE [LARGE SCALE GENOMIC DNA]</scope>
    <source>
        <strain evidence="11 12">LHR20</strain>
    </source>
</reference>
<dbReference type="RefSeq" id="WP_101334739.1">
    <property type="nucleotide sequence ID" value="NZ_PJNI01000009.1"/>
</dbReference>
<dbReference type="Pfam" id="PF01242">
    <property type="entry name" value="PTPS"/>
    <property type="match status" value="1"/>
</dbReference>
<dbReference type="PANTHER" id="PTHR12589">
    <property type="entry name" value="PYRUVOYL TETRAHYDROBIOPTERIN SYNTHASE"/>
    <property type="match status" value="1"/>
</dbReference>
<evidence type="ECO:0000256" key="1">
    <source>
        <dbReference type="ARBA" id="ARBA00001947"/>
    </source>
</evidence>
<dbReference type="AlphaFoldDB" id="A0A2I0R1X8"/>
<dbReference type="GO" id="GO:0046872">
    <property type="term" value="F:metal ion binding"/>
    <property type="evidence" value="ECO:0007669"/>
    <property type="project" value="UniProtKB-KW"/>
</dbReference>
<dbReference type="EMBL" id="PJNI01000009">
    <property type="protein sequence ID" value="PKR80569.1"/>
    <property type="molecule type" value="Genomic_DNA"/>
</dbReference>
<evidence type="ECO:0000256" key="5">
    <source>
        <dbReference type="ARBA" id="ARBA00018141"/>
    </source>
</evidence>
<evidence type="ECO:0000256" key="10">
    <source>
        <dbReference type="ARBA" id="ARBA00048807"/>
    </source>
</evidence>
<evidence type="ECO:0000256" key="8">
    <source>
        <dbReference type="ARBA" id="ARBA00023239"/>
    </source>
</evidence>
<protein>
    <recommendedName>
        <fullName evidence="5">6-carboxy-5,6,7,8-tetrahydropterin synthase</fullName>
        <ecNumber evidence="4">4.1.2.50</ecNumber>
    </recommendedName>
    <alternativeName>
        <fullName evidence="9">Queuosine biosynthesis protein QueD</fullName>
    </alternativeName>
</protein>
<evidence type="ECO:0000256" key="7">
    <source>
        <dbReference type="ARBA" id="ARBA00022833"/>
    </source>
</evidence>
<keyword evidence="6" id="KW-0479">Metal-binding</keyword>
<gene>
    <name evidence="11" type="ORF">CW751_09350</name>
</gene>
<dbReference type="PANTHER" id="PTHR12589:SF7">
    <property type="entry name" value="6-PYRUVOYL TETRAHYDROBIOPTERIN SYNTHASE"/>
    <property type="match status" value="1"/>
</dbReference>
<dbReference type="SUPFAM" id="SSF55620">
    <property type="entry name" value="Tetrahydrobiopterin biosynthesis enzymes-like"/>
    <property type="match status" value="1"/>
</dbReference>
<organism evidence="11 12">
    <name type="scientific">Brumimicrobium salinarum</name>
    <dbReference type="NCBI Taxonomy" id="2058658"/>
    <lineage>
        <taxon>Bacteria</taxon>
        <taxon>Pseudomonadati</taxon>
        <taxon>Bacteroidota</taxon>
        <taxon>Flavobacteriia</taxon>
        <taxon>Flavobacteriales</taxon>
        <taxon>Crocinitomicaceae</taxon>
        <taxon>Brumimicrobium</taxon>
    </lineage>
</organism>
<proteinExistence type="inferred from homology"/>
<evidence type="ECO:0000313" key="11">
    <source>
        <dbReference type="EMBL" id="PKR80569.1"/>
    </source>
</evidence>
<comment type="catalytic activity">
    <reaction evidence="10">
        <text>7,8-dihydroneopterin 3'-triphosphate + H2O = 6-carboxy-5,6,7,8-tetrahydropterin + triphosphate + acetaldehyde + 2 H(+)</text>
        <dbReference type="Rhea" id="RHEA:27966"/>
        <dbReference type="ChEBI" id="CHEBI:15343"/>
        <dbReference type="ChEBI" id="CHEBI:15377"/>
        <dbReference type="ChEBI" id="CHEBI:15378"/>
        <dbReference type="ChEBI" id="CHEBI:18036"/>
        <dbReference type="ChEBI" id="CHEBI:58462"/>
        <dbReference type="ChEBI" id="CHEBI:61032"/>
        <dbReference type="EC" id="4.1.2.50"/>
    </reaction>
</comment>
<dbReference type="InterPro" id="IPR038418">
    <property type="entry name" value="6-PTP_synth/QueD_sf"/>
</dbReference>
<evidence type="ECO:0000256" key="2">
    <source>
        <dbReference type="ARBA" id="ARBA00005061"/>
    </source>
</evidence>
<dbReference type="EC" id="4.1.2.50" evidence="4"/>
<evidence type="ECO:0000313" key="12">
    <source>
        <dbReference type="Proteomes" id="UP000236654"/>
    </source>
</evidence>
<keyword evidence="12" id="KW-1185">Reference proteome</keyword>
<dbReference type="InterPro" id="IPR007115">
    <property type="entry name" value="6-PTP_synth/QueD"/>
</dbReference>
<comment type="caution">
    <text evidence="11">The sequence shown here is derived from an EMBL/GenBank/DDBJ whole genome shotgun (WGS) entry which is preliminary data.</text>
</comment>
<accession>A0A2I0R1X8</accession>
<comment type="cofactor">
    <cofactor evidence="1">
        <name>Zn(2+)</name>
        <dbReference type="ChEBI" id="CHEBI:29105"/>
    </cofactor>
</comment>